<comment type="function">
    <text evidence="20">Coenzyme A-dependent lysophosphatidic acid acyltransferase that catalyzes the transfer of an acyl group on a lysophosphatidic acid. Functions preferentially with 1-oleoyl-lysophosphatidic acid followed by 1-palmitoyl-lysophosphatidic acid, 1-stearoyl-lysophosphatidic acid and 1-arachidonoyl-lysophosphatidic acid as lipid acceptor. Functions preferentially with arachidonoyl-CoA followed by oleoyl-CoA as acyl group donors. Functions in phosphatidic acid biosynthesis. May regulate the cellular storage of triacylglycerol through activation of the phospholipase PNPLA2. Involved in keratinocyte differentiation. Regulates lipid droplet fusion.</text>
</comment>
<evidence type="ECO:0000256" key="18">
    <source>
        <dbReference type="ARBA" id="ARBA00040731"/>
    </source>
</evidence>
<comment type="catalytic activity">
    <reaction evidence="25">
        <text>1-(9Z-octadecenoyl)-sn-glycero-3-phosphate + (5Z,8Z,11Z,14Z)-eicosatetraenoyl-CoA = 1-(9Z)-octadecenoyl-2-(5Z,8Z,11Z,14Z)-eicosatetraenoyl-sn-glycero-3-phosphate + CoA</text>
        <dbReference type="Rhea" id="RHEA:37443"/>
        <dbReference type="ChEBI" id="CHEBI:57287"/>
        <dbReference type="ChEBI" id="CHEBI:57368"/>
        <dbReference type="ChEBI" id="CHEBI:74544"/>
        <dbReference type="ChEBI" id="CHEBI:74928"/>
    </reaction>
    <physiologicalReaction direction="left-to-right" evidence="25">
        <dbReference type="Rhea" id="RHEA:37444"/>
    </physiologicalReaction>
</comment>
<dbReference type="GO" id="GO:0030154">
    <property type="term" value="P:cell differentiation"/>
    <property type="evidence" value="ECO:0007669"/>
    <property type="project" value="UniProtKB-KW"/>
</dbReference>
<comment type="catalytic activity">
    <reaction evidence="1">
        <text>a 1-acyl-sn-glycero-3-phosphate + an acyl-CoA = a 1,2-diacyl-sn-glycero-3-phosphate + CoA</text>
        <dbReference type="Rhea" id="RHEA:19709"/>
        <dbReference type="ChEBI" id="CHEBI:57287"/>
        <dbReference type="ChEBI" id="CHEBI:57970"/>
        <dbReference type="ChEBI" id="CHEBI:58342"/>
        <dbReference type="ChEBI" id="CHEBI:58608"/>
        <dbReference type="EC" id="2.3.1.51"/>
    </reaction>
    <physiologicalReaction direction="left-to-right" evidence="1">
        <dbReference type="Rhea" id="RHEA:19710"/>
    </physiologicalReaction>
</comment>
<dbReference type="PRINTS" id="PR00111">
    <property type="entry name" value="ABHYDROLASE"/>
</dbReference>
<evidence type="ECO:0000256" key="8">
    <source>
        <dbReference type="ARBA" id="ARBA00022677"/>
    </source>
</evidence>
<evidence type="ECO:0000256" key="16">
    <source>
        <dbReference type="ARBA" id="ARBA00036296"/>
    </source>
</evidence>
<dbReference type="Gene3D" id="3.40.50.1820">
    <property type="entry name" value="alpha/beta hydrolase"/>
    <property type="match status" value="1"/>
</dbReference>
<keyword evidence="13" id="KW-0594">Phospholipid biosynthesis</keyword>
<evidence type="ECO:0000256" key="14">
    <source>
        <dbReference type="ARBA" id="ARBA00023264"/>
    </source>
</evidence>
<evidence type="ECO:0000259" key="27">
    <source>
        <dbReference type="Pfam" id="PF00561"/>
    </source>
</evidence>
<evidence type="ECO:0000256" key="13">
    <source>
        <dbReference type="ARBA" id="ARBA00023209"/>
    </source>
</evidence>
<feature type="domain" description="AB hydrolase-1" evidence="27">
    <location>
        <begin position="77"/>
        <end position="183"/>
    </location>
</feature>
<keyword evidence="8" id="KW-0551">Lipid droplet</keyword>
<dbReference type="InterPro" id="IPR000073">
    <property type="entry name" value="AB_hydrolase_1"/>
</dbReference>
<comment type="catalytic activity">
    <reaction evidence="23">
        <text>eicosanoyl-CoA + 1-(9Z-octadecenoyl)-sn-glycero-3-phosphate = 1-(9Z)-octadecenoyl-2-eicosanoyl-sn-glycero-3-phosphate + CoA</text>
        <dbReference type="Rhea" id="RHEA:37451"/>
        <dbReference type="ChEBI" id="CHEBI:57287"/>
        <dbReference type="ChEBI" id="CHEBI:57380"/>
        <dbReference type="ChEBI" id="CHEBI:74544"/>
        <dbReference type="ChEBI" id="CHEBI:74937"/>
    </reaction>
    <physiologicalReaction direction="left-to-right" evidence="23">
        <dbReference type="Rhea" id="RHEA:37452"/>
    </physiologicalReaction>
</comment>
<evidence type="ECO:0000256" key="21">
    <source>
        <dbReference type="ARBA" id="ARBA00047525"/>
    </source>
</evidence>
<dbReference type="SUPFAM" id="SSF53474">
    <property type="entry name" value="alpha/beta-Hydrolases"/>
    <property type="match status" value="1"/>
</dbReference>
<dbReference type="GO" id="GO:0005811">
    <property type="term" value="C:lipid droplet"/>
    <property type="evidence" value="ECO:0007669"/>
    <property type="project" value="UniProtKB-SubCell"/>
</dbReference>
<evidence type="ECO:0000256" key="2">
    <source>
        <dbReference type="ARBA" id="ARBA00000816"/>
    </source>
</evidence>
<proteinExistence type="inferred from homology"/>
<protein>
    <recommendedName>
        <fullName evidence="18">1-acylglycerol-3-phosphate O-acyltransferase ABHD5</fullName>
        <ecNumber evidence="5">2.3.1.51</ecNumber>
    </recommendedName>
    <alternativeName>
        <fullName evidence="19">Abhydrolase domain-containing protein 5</fullName>
    </alternativeName>
</protein>
<sequence>MAAEEEEMDSTDACERSGWLTGWLPTWCPTSTSHLKEAEEKILKCVPCIYKKGPVRISNGNKIWTLKLSHNISNKIPLVLLHGFGGGLGLWALNFGDLCTNRPVYAFDLLGFGRSSRPRFDTDAEEVENQFVESIEEWRCALGLDKVILLGHNLGGFLAAAYSLKYPSRVSHLILVEPWGFPERPDLADQERPIPVWIRALGAALTPFNPLAGLRIAGPFGKCVYHGETAFKNMTIPYGWAKRPMLHRIGKMNPDIPVSVIYGARSCIDGNSGTSIQSLRPHSYVKTIAILGAGHYVYADQPEDFNLKVKEICDTVD</sequence>
<evidence type="ECO:0000256" key="11">
    <source>
        <dbReference type="ARBA" id="ARBA00022832"/>
    </source>
</evidence>
<evidence type="ECO:0000256" key="5">
    <source>
        <dbReference type="ARBA" id="ARBA00013211"/>
    </source>
</evidence>
<dbReference type="PANTHER" id="PTHR42886:SF34">
    <property type="entry name" value="1-ACYLGLYCEROL-3-PHOSPHATE O-ACYLTRANSFERASE ABHD5"/>
    <property type="match status" value="1"/>
</dbReference>
<evidence type="ECO:0000256" key="20">
    <source>
        <dbReference type="ARBA" id="ARBA00045357"/>
    </source>
</evidence>
<evidence type="ECO:0000313" key="28">
    <source>
        <dbReference type="Ensembl" id="ENSSSCP00060001164.1"/>
    </source>
</evidence>
<keyword evidence="14" id="KW-1208">Phospholipid metabolism</keyword>
<comment type="catalytic activity">
    <reaction evidence="26">
        <text>1-(9Z-octadecenoyl)-sn-glycero-3-phosphate + (9Z)-octadecenoyl-CoA = 1,2-di-(9Z-octadecenoyl)-sn-glycero-3-phosphate + CoA</text>
        <dbReference type="Rhea" id="RHEA:37131"/>
        <dbReference type="ChEBI" id="CHEBI:57287"/>
        <dbReference type="ChEBI" id="CHEBI:57387"/>
        <dbReference type="ChEBI" id="CHEBI:74544"/>
        <dbReference type="ChEBI" id="CHEBI:74546"/>
    </reaction>
    <physiologicalReaction direction="left-to-right" evidence="26">
        <dbReference type="Rhea" id="RHEA:37132"/>
    </physiologicalReaction>
</comment>
<evidence type="ECO:0000256" key="25">
    <source>
        <dbReference type="ARBA" id="ARBA00048770"/>
    </source>
</evidence>
<dbReference type="EC" id="2.3.1.51" evidence="5"/>
<comment type="catalytic activity">
    <reaction evidence="2">
        <text>1-(9Z-octadecenoyl)-sn-glycero-3-phosphate + hexadecanoyl-CoA = 1-(9Z)-octadecenoyl-2-hexadecanoyl-sn-glycero-3-phosphate + CoA</text>
        <dbReference type="Rhea" id="RHEA:37143"/>
        <dbReference type="ChEBI" id="CHEBI:57287"/>
        <dbReference type="ChEBI" id="CHEBI:57379"/>
        <dbReference type="ChEBI" id="CHEBI:74544"/>
        <dbReference type="ChEBI" id="CHEBI:74551"/>
    </reaction>
    <physiologicalReaction direction="left-to-right" evidence="2">
        <dbReference type="Rhea" id="RHEA:37144"/>
    </physiologicalReaction>
</comment>
<dbReference type="Ensembl" id="ENSSSCT00060003535.1">
    <property type="protein sequence ID" value="ENSSSCP00060001164.1"/>
    <property type="gene ID" value="ENSSSCG00060002842.1"/>
</dbReference>
<keyword evidence="9" id="KW-0808">Transferase</keyword>
<comment type="catalytic activity">
    <reaction evidence="16">
        <text>1-(9Z-octadecenoyl)-sn-glycero-3-phosphate + octadecanoyl-CoA = 1-(9Z-octadecenoyl)-2-octadecanoyl-sn-glycero-3-phosphate + CoA</text>
        <dbReference type="Rhea" id="RHEA:37147"/>
        <dbReference type="ChEBI" id="CHEBI:57287"/>
        <dbReference type="ChEBI" id="CHEBI:57394"/>
        <dbReference type="ChEBI" id="CHEBI:74544"/>
        <dbReference type="ChEBI" id="CHEBI:74552"/>
    </reaction>
    <physiologicalReaction direction="left-to-right" evidence="16">
        <dbReference type="Rhea" id="RHEA:37148"/>
    </physiologicalReaction>
</comment>
<keyword evidence="10" id="KW-0221">Differentiation</keyword>
<dbReference type="GO" id="GO:0006631">
    <property type="term" value="P:fatty acid metabolic process"/>
    <property type="evidence" value="ECO:0007669"/>
    <property type="project" value="UniProtKB-KW"/>
</dbReference>
<evidence type="ECO:0000256" key="24">
    <source>
        <dbReference type="ARBA" id="ARBA00048632"/>
    </source>
</evidence>
<evidence type="ECO:0000256" key="3">
    <source>
        <dbReference type="ARBA" id="ARBA00004496"/>
    </source>
</evidence>
<dbReference type="AlphaFoldDB" id="A0A8D1SEV7"/>
<comment type="subcellular location">
    <subcellularLocation>
        <location evidence="3">Cytoplasm</location>
    </subcellularLocation>
    <subcellularLocation>
        <location evidence="4">Lipid droplet</location>
    </subcellularLocation>
</comment>
<keyword evidence="6" id="KW-0963">Cytoplasm</keyword>
<dbReference type="Pfam" id="PF00561">
    <property type="entry name" value="Abhydrolase_1"/>
    <property type="match status" value="1"/>
</dbReference>
<keyword evidence="15" id="KW-0012">Acyltransferase</keyword>
<evidence type="ECO:0000256" key="17">
    <source>
        <dbReference type="ARBA" id="ARBA00038097"/>
    </source>
</evidence>
<accession>A0A8D1SEV7</accession>
<dbReference type="Proteomes" id="UP000694723">
    <property type="component" value="Unplaced"/>
</dbReference>
<keyword evidence="11" id="KW-0276">Fatty acid metabolism</keyword>
<evidence type="ECO:0000256" key="23">
    <source>
        <dbReference type="ARBA" id="ARBA00047849"/>
    </source>
</evidence>
<evidence type="ECO:0000256" key="15">
    <source>
        <dbReference type="ARBA" id="ARBA00023315"/>
    </source>
</evidence>
<evidence type="ECO:0000256" key="4">
    <source>
        <dbReference type="ARBA" id="ARBA00004502"/>
    </source>
</evidence>
<reference evidence="28" key="1">
    <citation type="submission" date="2025-08" db="UniProtKB">
        <authorList>
            <consortium name="Ensembl"/>
        </authorList>
    </citation>
    <scope>IDENTIFICATION</scope>
</reference>
<evidence type="ECO:0000256" key="6">
    <source>
        <dbReference type="ARBA" id="ARBA00022490"/>
    </source>
</evidence>
<evidence type="ECO:0000256" key="1">
    <source>
        <dbReference type="ARBA" id="ARBA00000300"/>
    </source>
</evidence>
<comment type="catalytic activity">
    <reaction evidence="24">
        <text>1-(5Z,8Z,11Z,14Z-eicosatetraenoyl)-sn-glycero-3-phosphate + (9Z)-octadecenoyl-CoA = 1-(5Z,8Z,11Z,14Z)-eicosatetraenoyl-2-(9Z)-octadecenoyl-sn-glycero-3-phosphate + CoA</text>
        <dbReference type="Rhea" id="RHEA:37455"/>
        <dbReference type="ChEBI" id="CHEBI:57287"/>
        <dbReference type="ChEBI" id="CHEBI:57387"/>
        <dbReference type="ChEBI" id="CHEBI:74938"/>
        <dbReference type="ChEBI" id="CHEBI:74941"/>
    </reaction>
    <physiologicalReaction direction="left-to-right" evidence="24">
        <dbReference type="Rhea" id="RHEA:37456"/>
    </physiologicalReaction>
</comment>
<keyword evidence="12" id="KW-0443">Lipid metabolism</keyword>
<evidence type="ECO:0000256" key="7">
    <source>
        <dbReference type="ARBA" id="ARBA00022516"/>
    </source>
</evidence>
<dbReference type="PANTHER" id="PTHR42886">
    <property type="entry name" value="RE40534P-RELATED"/>
    <property type="match status" value="1"/>
</dbReference>
<evidence type="ECO:0000256" key="26">
    <source>
        <dbReference type="ARBA" id="ARBA00049561"/>
    </source>
</evidence>
<comment type="catalytic activity">
    <reaction evidence="22">
        <text>1-octadecanoyl-sn-glycero-3-phosphate + (9Z)-octadecenoyl-CoA = 1-octadecanoyl-2-(9Z-octadecenoyl)-sn-glycero-3-phosphate + CoA</text>
        <dbReference type="Rhea" id="RHEA:37163"/>
        <dbReference type="ChEBI" id="CHEBI:57287"/>
        <dbReference type="ChEBI" id="CHEBI:57387"/>
        <dbReference type="ChEBI" id="CHEBI:74560"/>
        <dbReference type="ChEBI" id="CHEBI:74565"/>
    </reaction>
    <physiologicalReaction direction="left-to-right" evidence="22">
        <dbReference type="Rhea" id="RHEA:37164"/>
    </physiologicalReaction>
</comment>
<organism evidence="28 29">
    <name type="scientific">Sus scrofa</name>
    <name type="common">Pig</name>
    <dbReference type="NCBI Taxonomy" id="9823"/>
    <lineage>
        <taxon>Eukaryota</taxon>
        <taxon>Metazoa</taxon>
        <taxon>Chordata</taxon>
        <taxon>Craniata</taxon>
        <taxon>Vertebrata</taxon>
        <taxon>Euteleostomi</taxon>
        <taxon>Mammalia</taxon>
        <taxon>Eutheria</taxon>
        <taxon>Laurasiatheria</taxon>
        <taxon>Artiodactyla</taxon>
        <taxon>Suina</taxon>
        <taxon>Suidae</taxon>
        <taxon>Sus</taxon>
    </lineage>
</organism>
<evidence type="ECO:0000256" key="12">
    <source>
        <dbReference type="ARBA" id="ARBA00023098"/>
    </source>
</evidence>
<comment type="catalytic activity">
    <reaction evidence="21">
        <text>1-hexadecanoyl-sn-glycero-3-phosphate + (9Z)-octadecenoyl-CoA = 1-hexadecanoyl-2-(9Z-octadecenoyl)-sn-glycero-3-phosphate + CoA</text>
        <dbReference type="Rhea" id="RHEA:33187"/>
        <dbReference type="ChEBI" id="CHEBI:57287"/>
        <dbReference type="ChEBI" id="CHEBI:57387"/>
        <dbReference type="ChEBI" id="CHEBI:57518"/>
        <dbReference type="ChEBI" id="CHEBI:64839"/>
    </reaction>
    <physiologicalReaction direction="left-to-right" evidence="21">
        <dbReference type="Rhea" id="RHEA:33188"/>
    </physiologicalReaction>
</comment>
<dbReference type="GO" id="GO:0008654">
    <property type="term" value="P:phospholipid biosynthetic process"/>
    <property type="evidence" value="ECO:0007669"/>
    <property type="project" value="UniProtKB-KW"/>
</dbReference>
<evidence type="ECO:0000256" key="9">
    <source>
        <dbReference type="ARBA" id="ARBA00022679"/>
    </source>
</evidence>
<comment type="similarity">
    <text evidence="17">Belongs to the peptidase S33 family. ABHD4/ABHD5 subfamily.</text>
</comment>
<evidence type="ECO:0000256" key="22">
    <source>
        <dbReference type="ARBA" id="ARBA00047543"/>
    </source>
</evidence>
<dbReference type="GO" id="GO:0003841">
    <property type="term" value="F:1-acylglycerol-3-phosphate O-acyltransferase activity"/>
    <property type="evidence" value="ECO:0007669"/>
    <property type="project" value="UniProtKB-EC"/>
</dbReference>
<dbReference type="InterPro" id="IPR029058">
    <property type="entry name" value="AB_hydrolase_fold"/>
</dbReference>
<evidence type="ECO:0000313" key="29">
    <source>
        <dbReference type="Proteomes" id="UP000694723"/>
    </source>
</evidence>
<name>A0A8D1SEV7_PIG</name>
<evidence type="ECO:0000256" key="19">
    <source>
        <dbReference type="ARBA" id="ARBA00042413"/>
    </source>
</evidence>
<dbReference type="GO" id="GO:0005737">
    <property type="term" value="C:cytoplasm"/>
    <property type="evidence" value="ECO:0007669"/>
    <property type="project" value="UniProtKB-SubCell"/>
</dbReference>
<evidence type="ECO:0000256" key="10">
    <source>
        <dbReference type="ARBA" id="ARBA00022782"/>
    </source>
</evidence>
<keyword evidence="7" id="KW-0444">Lipid biosynthesis</keyword>